<gene>
    <name evidence="1" type="primary">Acey_s0657.g1244</name>
    <name evidence="1" type="ORF">Y032_0657g1244</name>
</gene>
<keyword evidence="2" id="KW-1185">Reference proteome</keyword>
<reference evidence="2" key="1">
    <citation type="journal article" date="2015" name="Nat. Genet.">
        <title>The genome and transcriptome of the zoonotic hookworm Ancylostoma ceylanicum identify infection-specific gene families.</title>
        <authorList>
            <person name="Schwarz E.M."/>
            <person name="Hu Y."/>
            <person name="Antoshechkin I."/>
            <person name="Miller M.M."/>
            <person name="Sternberg P.W."/>
            <person name="Aroian R.V."/>
        </authorList>
    </citation>
    <scope>NUCLEOTIDE SEQUENCE</scope>
    <source>
        <strain evidence="2">HY135</strain>
    </source>
</reference>
<evidence type="ECO:0000313" key="1">
    <source>
        <dbReference type="EMBL" id="EYC39404.1"/>
    </source>
</evidence>
<sequence>MASKVHPATPEQPNEMSLVERVRMIEFFTQQRQIEKQRKQWYNRPTQGRRWQGDFNGNRGRGRSTVCPLFRLPIYFLFQIFLLI</sequence>
<comment type="caution">
    <text evidence="1">The sequence shown here is derived from an EMBL/GenBank/DDBJ whole genome shotgun (WGS) entry which is preliminary data.</text>
</comment>
<dbReference type="OrthoDB" id="10563491at2759"/>
<protein>
    <submittedName>
        <fullName evidence="1">Uncharacterized protein</fullName>
    </submittedName>
</protein>
<dbReference type="AlphaFoldDB" id="A0A016WHW1"/>
<evidence type="ECO:0000313" key="2">
    <source>
        <dbReference type="Proteomes" id="UP000024635"/>
    </source>
</evidence>
<accession>A0A016WHW1</accession>
<dbReference type="Proteomes" id="UP000024635">
    <property type="component" value="Unassembled WGS sequence"/>
</dbReference>
<name>A0A016WHW1_9BILA</name>
<proteinExistence type="predicted"/>
<dbReference type="EMBL" id="JARK01000257">
    <property type="protein sequence ID" value="EYC39404.1"/>
    <property type="molecule type" value="Genomic_DNA"/>
</dbReference>
<organism evidence="1 2">
    <name type="scientific">Ancylostoma ceylanicum</name>
    <dbReference type="NCBI Taxonomy" id="53326"/>
    <lineage>
        <taxon>Eukaryota</taxon>
        <taxon>Metazoa</taxon>
        <taxon>Ecdysozoa</taxon>
        <taxon>Nematoda</taxon>
        <taxon>Chromadorea</taxon>
        <taxon>Rhabditida</taxon>
        <taxon>Rhabditina</taxon>
        <taxon>Rhabditomorpha</taxon>
        <taxon>Strongyloidea</taxon>
        <taxon>Ancylostomatidae</taxon>
        <taxon>Ancylostomatinae</taxon>
        <taxon>Ancylostoma</taxon>
    </lineage>
</organism>